<sequence>MYFDGESDLRPDFRLTRVSFRGLMAVLGTQMDHGWGPTIEALVFLFWLASGTSYHVVTRAFATEHRMVHKTCREVVALLPLVVLLPSAEDLPHLGAGFAIWVSSLQQGCWQH</sequence>
<gene>
    <name evidence="1" type="ORF">XNOV1_A031194</name>
</gene>
<accession>A0AAV1GV64</accession>
<organism evidence="1 2">
    <name type="scientific">Xyrichtys novacula</name>
    <name type="common">Pearly razorfish</name>
    <name type="synonym">Hemipteronotus novacula</name>
    <dbReference type="NCBI Taxonomy" id="13765"/>
    <lineage>
        <taxon>Eukaryota</taxon>
        <taxon>Metazoa</taxon>
        <taxon>Chordata</taxon>
        <taxon>Craniata</taxon>
        <taxon>Vertebrata</taxon>
        <taxon>Euteleostomi</taxon>
        <taxon>Actinopterygii</taxon>
        <taxon>Neopterygii</taxon>
        <taxon>Teleostei</taxon>
        <taxon>Neoteleostei</taxon>
        <taxon>Acanthomorphata</taxon>
        <taxon>Eupercaria</taxon>
        <taxon>Labriformes</taxon>
        <taxon>Labridae</taxon>
        <taxon>Xyrichtys</taxon>
    </lineage>
</organism>
<dbReference type="AlphaFoldDB" id="A0AAV1GV64"/>
<dbReference type="EMBL" id="OY660879">
    <property type="protein sequence ID" value="CAJ1076479.1"/>
    <property type="molecule type" value="Genomic_DNA"/>
</dbReference>
<keyword evidence="2" id="KW-1185">Reference proteome</keyword>
<proteinExistence type="predicted"/>
<reference evidence="1" key="1">
    <citation type="submission" date="2023-08" db="EMBL/GenBank/DDBJ databases">
        <authorList>
            <person name="Alioto T."/>
            <person name="Alioto T."/>
            <person name="Gomez Garrido J."/>
        </authorList>
    </citation>
    <scope>NUCLEOTIDE SEQUENCE</scope>
</reference>
<dbReference type="Proteomes" id="UP001178508">
    <property type="component" value="Chromosome 16"/>
</dbReference>
<evidence type="ECO:0000313" key="1">
    <source>
        <dbReference type="EMBL" id="CAJ1076479.1"/>
    </source>
</evidence>
<name>A0AAV1GV64_XYRNO</name>
<evidence type="ECO:0000313" key="2">
    <source>
        <dbReference type="Proteomes" id="UP001178508"/>
    </source>
</evidence>
<protein>
    <submittedName>
        <fullName evidence="1">Nuclease HARBI1</fullName>
    </submittedName>
</protein>